<evidence type="ECO:0000313" key="2">
    <source>
        <dbReference type="EMBL" id="KAG0588133.1"/>
    </source>
</evidence>
<sequence>MQLLPDDIPENKITRIPKQRLPPSNTIIFHYKGCVKTRAFARQTDLNPKYSERLNLRVHPTMRSERLRSQYPFAKPRKLPEHPFHAGTTPASNSHLHHITAMPNFANHPPTSLPNPIQSRPRVSKTPNPNPQIPKPPGPQRLPHLQLQRSAPFSNPKDETHAQPPNSLSLSHSLTHSNPRSTRNAHPGELPAPHHEILKQTILSSPHINHLPAVQIPTAFLPTASHATHTILNMSNHYPPHMNPHPHLSSLAPAILA</sequence>
<reference evidence="2" key="1">
    <citation type="submission" date="2020-06" db="EMBL/GenBank/DDBJ databases">
        <title>WGS assembly of Ceratodon purpureus strain R40.</title>
        <authorList>
            <person name="Carey S.B."/>
            <person name="Jenkins J."/>
            <person name="Shu S."/>
            <person name="Lovell J.T."/>
            <person name="Sreedasyam A."/>
            <person name="Maumus F."/>
            <person name="Tiley G.P."/>
            <person name="Fernandez-Pozo N."/>
            <person name="Barry K."/>
            <person name="Chen C."/>
            <person name="Wang M."/>
            <person name="Lipzen A."/>
            <person name="Daum C."/>
            <person name="Saski C.A."/>
            <person name="Payton A.C."/>
            <person name="Mcbreen J.C."/>
            <person name="Conrad R.E."/>
            <person name="Kollar L.M."/>
            <person name="Olsson S."/>
            <person name="Huttunen S."/>
            <person name="Landis J.B."/>
            <person name="Wickett N.J."/>
            <person name="Johnson M.G."/>
            <person name="Rensing S.A."/>
            <person name="Grimwood J."/>
            <person name="Schmutz J."/>
            <person name="Mcdaniel S.F."/>
        </authorList>
    </citation>
    <scope>NUCLEOTIDE SEQUENCE</scope>
    <source>
        <strain evidence="2">R40</strain>
    </source>
</reference>
<evidence type="ECO:0000313" key="3">
    <source>
        <dbReference type="Proteomes" id="UP000822688"/>
    </source>
</evidence>
<feature type="compositionally biased region" description="Low complexity" evidence="1">
    <location>
        <begin position="164"/>
        <end position="179"/>
    </location>
</feature>
<name>A0A8T0J0G5_CERPU</name>
<keyword evidence="3" id="KW-1185">Reference proteome</keyword>
<feature type="compositionally biased region" description="Pro residues" evidence="1">
    <location>
        <begin position="128"/>
        <end position="140"/>
    </location>
</feature>
<evidence type="ECO:0000256" key="1">
    <source>
        <dbReference type="SAM" id="MobiDB-lite"/>
    </source>
</evidence>
<feature type="non-terminal residue" evidence="2">
    <location>
        <position position="257"/>
    </location>
</feature>
<dbReference type="EMBL" id="CM026422">
    <property type="protein sequence ID" value="KAG0588133.1"/>
    <property type="molecule type" value="Genomic_DNA"/>
</dbReference>
<proteinExistence type="predicted"/>
<gene>
    <name evidence="2" type="ORF">KC19_2G218700</name>
</gene>
<dbReference type="AlphaFoldDB" id="A0A8T0J0G5"/>
<feature type="region of interest" description="Disordered" evidence="1">
    <location>
        <begin position="75"/>
        <end position="192"/>
    </location>
</feature>
<comment type="caution">
    <text evidence="2">The sequence shown here is derived from an EMBL/GenBank/DDBJ whole genome shotgun (WGS) entry which is preliminary data.</text>
</comment>
<accession>A0A8T0J0G5</accession>
<protein>
    <submittedName>
        <fullName evidence="2">Uncharacterized protein</fullName>
    </submittedName>
</protein>
<organism evidence="2 3">
    <name type="scientific">Ceratodon purpureus</name>
    <name type="common">Fire moss</name>
    <name type="synonym">Dicranum purpureum</name>
    <dbReference type="NCBI Taxonomy" id="3225"/>
    <lineage>
        <taxon>Eukaryota</taxon>
        <taxon>Viridiplantae</taxon>
        <taxon>Streptophyta</taxon>
        <taxon>Embryophyta</taxon>
        <taxon>Bryophyta</taxon>
        <taxon>Bryophytina</taxon>
        <taxon>Bryopsida</taxon>
        <taxon>Dicranidae</taxon>
        <taxon>Pseudoditrichales</taxon>
        <taxon>Ditrichaceae</taxon>
        <taxon>Ceratodon</taxon>
    </lineage>
</organism>
<dbReference type="Proteomes" id="UP000822688">
    <property type="component" value="Chromosome 2"/>
</dbReference>